<dbReference type="EMBL" id="LKBG01000167">
    <property type="protein sequence ID" value="KQB35188.1"/>
    <property type="molecule type" value="Genomic_DNA"/>
</dbReference>
<gene>
    <name evidence="3" type="ORF">AOG54_03300</name>
    <name evidence="2" type="ORF">SE19_05865</name>
</gene>
<feature type="domain" description="SpoVT-AbrB" evidence="1">
    <location>
        <begin position="9"/>
        <end position="54"/>
    </location>
</feature>
<dbReference type="PATRIC" id="fig|507754.4.peg.1736"/>
<organism evidence="3 4">
    <name type="scientific">Acidiplasma aeolicum</name>
    <dbReference type="NCBI Taxonomy" id="507754"/>
    <lineage>
        <taxon>Archaea</taxon>
        <taxon>Methanobacteriati</taxon>
        <taxon>Thermoplasmatota</taxon>
        <taxon>Thermoplasmata</taxon>
        <taxon>Thermoplasmatales</taxon>
        <taxon>Ferroplasmaceae</taxon>
        <taxon>Acidiplasma</taxon>
    </lineage>
</organism>
<dbReference type="GO" id="GO:0045936">
    <property type="term" value="P:negative regulation of phosphate metabolic process"/>
    <property type="evidence" value="ECO:0007669"/>
    <property type="project" value="InterPro"/>
</dbReference>
<evidence type="ECO:0000313" key="5">
    <source>
        <dbReference type="Proteomes" id="UP000050515"/>
    </source>
</evidence>
<accession>A0A0N8VL06</accession>
<reference evidence="3 4" key="2">
    <citation type="submission" date="2015-09" db="EMBL/GenBank/DDBJ databases">
        <title>Heavy metals and arsenic resistance mechanisms in polyextremophilic archaea of the family Ferroplasmaceae.</title>
        <authorList>
            <person name="Bulaev A.G."/>
            <person name="Kanygina A.V."/>
        </authorList>
    </citation>
    <scope>NUCLEOTIDE SEQUENCE [LARGE SCALE GENOMIC DNA]</scope>
    <source>
        <strain evidence="3 4">VT</strain>
    </source>
</reference>
<dbReference type="Proteomes" id="UP000050320">
    <property type="component" value="Unassembled WGS sequence"/>
</dbReference>
<evidence type="ECO:0000313" key="3">
    <source>
        <dbReference type="EMBL" id="KQB35188.1"/>
    </source>
</evidence>
<protein>
    <submittedName>
        <fullName evidence="3">PhoU family transcriptional regulator</fullName>
    </submittedName>
</protein>
<dbReference type="InterPro" id="IPR028366">
    <property type="entry name" value="PhoU"/>
</dbReference>
<dbReference type="PANTHER" id="PTHR42930">
    <property type="entry name" value="PHOSPHATE-SPECIFIC TRANSPORT SYSTEM ACCESSORY PROTEIN PHOU"/>
    <property type="match status" value="1"/>
</dbReference>
<dbReference type="SMART" id="SM00966">
    <property type="entry name" value="SpoVT_AbrB"/>
    <property type="match status" value="1"/>
</dbReference>
<dbReference type="PANTHER" id="PTHR42930:SF2">
    <property type="entry name" value="PHOU DOMAIN-CONTAINING PROTEIN"/>
    <property type="match status" value="1"/>
</dbReference>
<dbReference type="InterPro" id="IPR007159">
    <property type="entry name" value="SpoVT-AbrB_dom"/>
</dbReference>
<dbReference type="GeneID" id="84221984"/>
<dbReference type="Proteomes" id="UP000050515">
    <property type="component" value="Unassembled WGS sequence"/>
</dbReference>
<dbReference type="InterPro" id="IPR026022">
    <property type="entry name" value="PhoU_dom"/>
</dbReference>
<dbReference type="Pfam" id="PF01895">
    <property type="entry name" value="PhoU"/>
    <property type="match status" value="1"/>
</dbReference>
<reference evidence="2 5" key="1">
    <citation type="submission" date="2015-09" db="EMBL/GenBank/DDBJ databases">
        <title>Draft genome sequence of Acidiplasma aeolicum DSM 18409.</title>
        <authorList>
            <person name="Hemp J."/>
        </authorList>
    </citation>
    <scope>NUCLEOTIDE SEQUENCE [LARGE SCALE GENOMIC DNA]</scope>
    <source>
        <strain evidence="2 5">V</strain>
    </source>
</reference>
<name>A0A0N8VL06_9ARCH</name>
<dbReference type="Pfam" id="PF04014">
    <property type="entry name" value="MazE_antitoxin"/>
    <property type="match status" value="1"/>
</dbReference>
<dbReference type="RefSeq" id="WP_048102007.1">
    <property type="nucleotide sequence ID" value="NZ_JBBYJF010000001.1"/>
</dbReference>
<keyword evidence="4" id="KW-1185">Reference proteome</keyword>
<dbReference type="Gene3D" id="1.20.58.220">
    <property type="entry name" value="Phosphate transport system protein phou homolog 2, domain 2"/>
    <property type="match status" value="1"/>
</dbReference>
<evidence type="ECO:0000259" key="1">
    <source>
        <dbReference type="SMART" id="SM00966"/>
    </source>
</evidence>
<dbReference type="InterPro" id="IPR038078">
    <property type="entry name" value="PhoU-like_sf"/>
</dbReference>
<evidence type="ECO:0000313" key="4">
    <source>
        <dbReference type="Proteomes" id="UP000050320"/>
    </source>
</evidence>
<dbReference type="EMBL" id="LJCQ01000257">
    <property type="protein sequence ID" value="KPV46364.1"/>
    <property type="molecule type" value="Genomic_DNA"/>
</dbReference>
<proteinExistence type="predicted"/>
<comment type="caution">
    <text evidence="3">The sequence shown here is derived from an EMBL/GenBank/DDBJ whole genome shotgun (WGS) entry which is preliminary data.</text>
</comment>
<dbReference type="GO" id="GO:0030643">
    <property type="term" value="P:intracellular phosphate ion homeostasis"/>
    <property type="evidence" value="ECO:0007669"/>
    <property type="project" value="InterPro"/>
</dbReference>
<dbReference type="GO" id="GO:0003677">
    <property type="term" value="F:DNA binding"/>
    <property type="evidence" value="ECO:0007669"/>
    <property type="project" value="InterPro"/>
</dbReference>
<dbReference type="OrthoDB" id="40991at2157"/>
<dbReference type="SUPFAM" id="SSF109755">
    <property type="entry name" value="PhoU-like"/>
    <property type="match status" value="1"/>
</dbReference>
<evidence type="ECO:0000313" key="2">
    <source>
        <dbReference type="EMBL" id="KPV46364.1"/>
    </source>
</evidence>
<dbReference type="AlphaFoldDB" id="A0A0N8VL06"/>
<sequence length="322" mass="36772">MSSVRKIQLTGGSTYIVSLPSKWVKNNHLTRGSEVKIEESKDRLVLYNSSDVKTEIDKVLNIGQIDTKSLQRALISIYISGFDTLTIRSSNYISDEIRDTIKKFSKLVIGIEIFEEDSKKVVLQNVLNSNSYPIYNSIKRMSLNVESMISDVISGISSNDYGLLKSVVSRDDEIDRFQWYIYREVKARSCEDGNSIYYLLLSRILERIADHAVNLCNIWTKKNNSSKTAINKVIEFLNFCLELYKKAISLYYSKKYAGLNDIICMKKTINGYKNELLNISLDSDIETISFTSEEITRIGFYSTDIAELAMDMILSSSNEMDL</sequence>